<dbReference type="EMBL" id="JAKJPO010000015">
    <property type="protein sequence ID" value="MCF7223412.1"/>
    <property type="molecule type" value="Genomic_DNA"/>
</dbReference>
<evidence type="ECO:0000256" key="2">
    <source>
        <dbReference type="ARBA" id="ARBA00022723"/>
    </source>
</evidence>
<comment type="similarity">
    <text evidence="1">Belongs to the DinB family.</text>
</comment>
<accession>A0ABS9HZ06</accession>
<dbReference type="Pfam" id="PF05163">
    <property type="entry name" value="DinB"/>
    <property type="match status" value="1"/>
</dbReference>
<dbReference type="PANTHER" id="PTHR37302">
    <property type="entry name" value="SLR1116 PROTEIN"/>
    <property type="match status" value="1"/>
</dbReference>
<gene>
    <name evidence="3" type="ORF">L3V18_16685</name>
</gene>
<organism evidence="3 4">
    <name type="scientific">Marilutibacter chinensis</name>
    <dbReference type="NCBI Taxonomy" id="2912247"/>
    <lineage>
        <taxon>Bacteria</taxon>
        <taxon>Pseudomonadati</taxon>
        <taxon>Pseudomonadota</taxon>
        <taxon>Gammaproteobacteria</taxon>
        <taxon>Lysobacterales</taxon>
        <taxon>Lysobacteraceae</taxon>
        <taxon>Marilutibacter</taxon>
    </lineage>
</organism>
<dbReference type="Proteomes" id="UP001430796">
    <property type="component" value="Unassembled WGS sequence"/>
</dbReference>
<keyword evidence="2" id="KW-0479">Metal-binding</keyword>
<dbReference type="Gene3D" id="1.20.120.450">
    <property type="entry name" value="dinb family like domain"/>
    <property type="match status" value="1"/>
</dbReference>
<evidence type="ECO:0000313" key="4">
    <source>
        <dbReference type="Proteomes" id="UP001430796"/>
    </source>
</evidence>
<reference evidence="4" key="2">
    <citation type="submission" date="2022-01" db="EMBL/GenBank/DDBJ databases">
        <title>Lysobacter chinensis sp. nov., a bacterium isolated from cow dung compost.</title>
        <authorList>
            <person name="Zhou L.Y."/>
        </authorList>
    </citation>
    <scope>NUCLEOTIDE SEQUENCE [LARGE SCALE GENOMIC DNA]</scope>
    <source>
        <strain evidence="4">TLK-CK17</strain>
    </source>
</reference>
<name>A0ABS9HZ06_9GAMM</name>
<proteinExistence type="inferred from homology"/>
<dbReference type="InterPro" id="IPR007837">
    <property type="entry name" value="DinB"/>
</dbReference>
<dbReference type="SUPFAM" id="SSF109854">
    <property type="entry name" value="DinB/YfiT-like putative metalloenzymes"/>
    <property type="match status" value="1"/>
</dbReference>
<comment type="caution">
    <text evidence="3">The sequence shown here is derived from an EMBL/GenBank/DDBJ whole genome shotgun (WGS) entry which is preliminary data.</text>
</comment>
<reference evidence="3 4" key="3">
    <citation type="submission" date="2022-01" db="EMBL/GenBank/DDBJ databases">
        <authorList>
            <person name="Zhou L.Y."/>
        </authorList>
    </citation>
    <scope>NUCLEOTIDE SEQUENCE [LARGE SCALE GENOMIC DNA]</scope>
    <source>
        <strain evidence="3 4">TLK-CK17</strain>
    </source>
</reference>
<dbReference type="RefSeq" id="WP_237056414.1">
    <property type="nucleotide sequence ID" value="NZ_JAKJPO010000015.1"/>
</dbReference>
<dbReference type="InterPro" id="IPR034660">
    <property type="entry name" value="DinB/YfiT-like"/>
</dbReference>
<evidence type="ECO:0000256" key="1">
    <source>
        <dbReference type="ARBA" id="ARBA00008635"/>
    </source>
</evidence>
<sequence>MKSKFRYKAWANAEILDSIAKIDPSRHPEQWTLAVRLMHHTYVVDRIFAAHLSGETHEFQDTNTPETPSLNQLRDRISASDEWYQRYVSRISGSELAQPVPFTFTDGDRGSMTREEMLFHVLAHGAYHRGNVGMALAACGIDRPKDTFTRFLHLNEPGRRNAT</sequence>
<dbReference type="PANTHER" id="PTHR37302:SF1">
    <property type="entry name" value="PROTEIN DINB"/>
    <property type="match status" value="1"/>
</dbReference>
<protein>
    <submittedName>
        <fullName evidence="3">DinB family protein</fullName>
    </submittedName>
</protein>
<reference evidence="3 4" key="1">
    <citation type="submission" date="2022-01" db="EMBL/GenBank/DDBJ databases">
        <title>Lysobacter chinensis sp. nov., a bacterium isolated from cow dung compost.</title>
        <authorList>
            <person name="Liu Y."/>
        </authorList>
    </citation>
    <scope>NUCLEOTIDE SEQUENCE [LARGE SCALE GENOMIC DNA]</scope>
    <source>
        <strain evidence="3 4">TLK-CK17</strain>
    </source>
</reference>
<keyword evidence="4" id="KW-1185">Reference proteome</keyword>
<evidence type="ECO:0000313" key="3">
    <source>
        <dbReference type="EMBL" id="MCF7223412.1"/>
    </source>
</evidence>